<evidence type="ECO:0000256" key="8">
    <source>
        <dbReference type="RuleBase" id="RU362110"/>
    </source>
</evidence>
<comment type="similarity">
    <text evidence="2 8">Belongs to the glycosyl hydrolase 32 family.</text>
</comment>
<proteinExistence type="inferred from homology"/>
<dbReference type="Pfam" id="PF08244">
    <property type="entry name" value="Glyco_hydro_32C"/>
    <property type="match status" value="1"/>
</dbReference>
<keyword evidence="9" id="KW-0963">Cytoplasm</keyword>
<evidence type="ECO:0000256" key="4">
    <source>
        <dbReference type="ARBA" id="ARBA00019623"/>
    </source>
</evidence>
<dbReference type="UniPathway" id="UPA00238"/>
<reference evidence="12 13" key="1">
    <citation type="submission" date="2017-05" db="EMBL/GenBank/DDBJ databases">
        <title>Vagococcus spp. assemblies.</title>
        <authorList>
            <person name="Gulvik C.A."/>
        </authorList>
    </citation>
    <scope>NUCLEOTIDE SEQUENCE [LARGE SCALE GENOMIC DNA]</scope>
    <source>
        <strain evidence="12 13">NCFB 2497</strain>
    </source>
</reference>
<name>A0A369ASV3_9ENTE</name>
<dbReference type="EC" id="3.2.1.26" evidence="3 8"/>
<evidence type="ECO:0000313" key="13">
    <source>
        <dbReference type="Proteomes" id="UP000288197"/>
    </source>
</evidence>
<dbReference type="GO" id="GO:0005737">
    <property type="term" value="C:cytoplasm"/>
    <property type="evidence" value="ECO:0007669"/>
    <property type="project" value="UniProtKB-SubCell"/>
</dbReference>
<dbReference type="InterPro" id="IPR051214">
    <property type="entry name" value="GH32_Enzymes"/>
</dbReference>
<keyword evidence="6 8" id="KW-0326">Glycosidase</keyword>
<dbReference type="PANTHER" id="PTHR43101:SF1">
    <property type="entry name" value="BETA-FRUCTOSIDASE"/>
    <property type="match status" value="1"/>
</dbReference>
<accession>A0A369ASV3</accession>
<comment type="function">
    <text evidence="9">Enables the bacterium to metabolize sucrose as a sole carbon source.</text>
</comment>
<evidence type="ECO:0000256" key="1">
    <source>
        <dbReference type="ARBA" id="ARBA00004914"/>
    </source>
</evidence>
<dbReference type="SMART" id="SM00640">
    <property type="entry name" value="Glyco_32"/>
    <property type="match status" value="1"/>
</dbReference>
<dbReference type="Pfam" id="PF00251">
    <property type="entry name" value="Glyco_hydro_32N"/>
    <property type="match status" value="1"/>
</dbReference>
<dbReference type="Gene3D" id="2.115.10.20">
    <property type="entry name" value="Glycosyl hydrolase domain, family 43"/>
    <property type="match status" value="1"/>
</dbReference>
<evidence type="ECO:0000256" key="9">
    <source>
        <dbReference type="RuleBase" id="RU365015"/>
    </source>
</evidence>
<dbReference type="InterPro" id="IPR013320">
    <property type="entry name" value="ConA-like_dom_sf"/>
</dbReference>
<dbReference type="GO" id="GO:0004564">
    <property type="term" value="F:beta-fructofuranosidase activity"/>
    <property type="evidence" value="ECO:0007669"/>
    <property type="project" value="UniProtKB-EC"/>
</dbReference>
<evidence type="ECO:0000256" key="7">
    <source>
        <dbReference type="ARBA" id="ARBA00033367"/>
    </source>
</evidence>
<feature type="domain" description="Glycosyl hydrolase family 32 C-terminal" evidence="11">
    <location>
        <begin position="365"/>
        <end position="484"/>
    </location>
</feature>
<dbReference type="AlphaFoldDB" id="A0A369ASV3"/>
<dbReference type="NCBIfam" id="TIGR01322">
    <property type="entry name" value="scrB_fam"/>
    <property type="match status" value="1"/>
</dbReference>
<dbReference type="GeneID" id="63146974"/>
<evidence type="ECO:0000256" key="3">
    <source>
        <dbReference type="ARBA" id="ARBA00012758"/>
    </source>
</evidence>
<dbReference type="InterPro" id="IPR001362">
    <property type="entry name" value="Glyco_hydro_32"/>
</dbReference>
<keyword evidence="13" id="KW-1185">Reference proteome</keyword>
<keyword evidence="5 8" id="KW-0378">Hydrolase</keyword>
<evidence type="ECO:0000313" key="12">
    <source>
        <dbReference type="EMBL" id="RSU00911.1"/>
    </source>
</evidence>
<comment type="catalytic activity">
    <reaction evidence="8">
        <text>Hydrolysis of terminal non-reducing beta-D-fructofuranoside residues in beta-D-fructofuranosides.</text>
        <dbReference type="EC" id="3.2.1.26"/>
    </reaction>
</comment>
<evidence type="ECO:0000256" key="5">
    <source>
        <dbReference type="ARBA" id="ARBA00022801"/>
    </source>
</evidence>
<comment type="caution">
    <text evidence="12">The sequence shown here is derived from an EMBL/GenBank/DDBJ whole genome shotgun (WGS) entry which is preliminary data.</text>
</comment>
<sequence>MTSLTKANEFILNNKKTVNPMFRNQYHLMGPIGWINDPNGFVYFRGEYHLFYQFYPYDSVWGPMHWGHAKSKDLIHWEDLPVALAPSEDYDIDGCFSGTALVKDDKLYLFYTGHVENETLKREVQCMAVSDDGIHFEKSMNNPLVDETHIENIASPEDFRDPKVFAREDVYFMLVASQTADSRGQILMFRSKNLKDWFFYSVLLEGNSTQGIMWECPDLFQLNGKDVLIMSPIQMPKEDHKYANRSSTVAFIGEINWETGKMHVDNYHEIDSGLDFYAPQTVINGQGERYLTAWMQMWDRNMPTNDLKHGWAGSMTLPRKLSIKNNKLIQQPVKFSKEQLISKRKLVDVLVNDSRVVVEPIKKANRINLEVDLSKGELFTIHYGKNEENYFEISYNVLDSLLTISRELIGQPITGAEKPNLNKRSAYVPLNKGKLGLDLYGDTSSIELFTHDGQTLSTTFFEENFTEIIEITSTGDALIEVLEIYDINVN</sequence>
<dbReference type="InterPro" id="IPR013189">
    <property type="entry name" value="Glyco_hydro_32_C"/>
</dbReference>
<comment type="pathway">
    <text evidence="1 9">Glycan biosynthesis; sucrose metabolism.</text>
</comment>
<evidence type="ECO:0000259" key="10">
    <source>
        <dbReference type="Pfam" id="PF00251"/>
    </source>
</evidence>
<dbReference type="SUPFAM" id="SSF75005">
    <property type="entry name" value="Arabinanase/levansucrase/invertase"/>
    <property type="match status" value="1"/>
</dbReference>
<evidence type="ECO:0000259" key="11">
    <source>
        <dbReference type="Pfam" id="PF08244"/>
    </source>
</evidence>
<dbReference type="Proteomes" id="UP000288197">
    <property type="component" value="Unassembled WGS sequence"/>
</dbReference>
<dbReference type="InterPro" id="IPR013148">
    <property type="entry name" value="Glyco_hydro_32_N"/>
</dbReference>
<dbReference type="SUPFAM" id="SSF49899">
    <property type="entry name" value="Concanavalin A-like lectins/glucanases"/>
    <property type="match status" value="1"/>
</dbReference>
<evidence type="ECO:0000256" key="6">
    <source>
        <dbReference type="ARBA" id="ARBA00023295"/>
    </source>
</evidence>
<dbReference type="OrthoDB" id="9759709at2"/>
<protein>
    <recommendedName>
        <fullName evidence="4 8">Sucrose-6-phosphate hydrolase</fullName>
        <ecNumber evidence="3 8">3.2.1.26</ecNumber>
    </recommendedName>
    <alternativeName>
        <fullName evidence="7 9">Invertase</fullName>
    </alternativeName>
</protein>
<comment type="subcellular location">
    <subcellularLocation>
        <location evidence="9">Cytoplasm</location>
    </subcellularLocation>
</comment>
<gene>
    <name evidence="12" type="ORF">CBF32_09895</name>
</gene>
<dbReference type="CDD" id="cd08996">
    <property type="entry name" value="GH32_FFase"/>
    <property type="match status" value="1"/>
</dbReference>
<dbReference type="InterPro" id="IPR023296">
    <property type="entry name" value="Glyco_hydro_beta-prop_sf"/>
</dbReference>
<dbReference type="GO" id="GO:0005985">
    <property type="term" value="P:sucrose metabolic process"/>
    <property type="evidence" value="ECO:0007669"/>
    <property type="project" value="UniProtKB-UniPathway"/>
</dbReference>
<evidence type="ECO:0000256" key="2">
    <source>
        <dbReference type="ARBA" id="ARBA00009902"/>
    </source>
</evidence>
<dbReference type="RefSeq" id="WP_114290084.1">
    <property type="nucleotide sequence ID" value="NZ_JBEFOT010000010.1"/>
</dbReference>
<feature type="domain" description="Glycosyl hydrolase family 32 N-terminal" evidence="10">
    <location>
        <begin position="27"/>
        <end position="332"/>
    </location>
</feature>
<dbReference type="EMBL" id="NGJX01000010">
    <property type="protein sequence ID" value="RSU00911.1"/>
    <property type="molecule type" value="Genomic_DNA"/>
</dbReference>
<keyword evidence="9" id="KW-0119">Carbohydrate metabolism</keyword>
<dbReference type="PANTHER" id="PTHR43101">
    <property type="entry name" value="BETA-FRUCTOSIDASE"/>
    <property type="match status" value="1"/>
</dbReference>
<dbReference type="InterPro" id="IPR006232">
    <property type="entry name" value="Suc6P_hydrolase"/>
</dbReference>
<dbReference type="Gene3D" id="2.60.120.560">
    <property type="entry name" value="Exo-inulinase, domain 1"/>
    <property type="match status" value="1"/>
</dbReference>
<organism evidence="12 13">
    <name type="scientific">Vagococcus fluvialis</name>
    <dbReference type="NCBI Taxonomy" id="2738"/>
    <lineage>
        <taxon>Bacteria</taxon>
        <taxon>Bacillati</taxon>
        <taxon>Bacillota</taxon>
        <taxon>Bacilli</taxon>
        <taxon>Lactobacillales</taxon>
        <taxon>Enterococcaceae</taxon>
        <taxon>Vagococcus</taxon>
    </lineage>
</organism>